<dbReference type="InterPro" id="IPR038487">
    <property type="entry name" value="Mre11_capping_dom"/>
</dbReference>
<evidence type="ECO:0000259" key="21">
    <source>
        <dbReference type="SMART" id="SM01347"/>
    </source>
</evidence>
<dbReference type="OrthoDB" id="30417at2759"/>
<dbReference type="GO" id="GO:0006303">
    <property type="term" value="P:double-strand break repair via nonhomologous end joining"/>
    <property type="evidence" value="ECO:0007669"/>
    <property type="project" value="TreeGrafter"/>
</dbReference>
<evidence type="ECO:0000256" key="1">
    <source>
        <dbReference type="ARBA" id="ARBA00001936"/>
    </source>
</evidence>
<accession>A0A3N4IKX2</accession>
<evidence type="ECO:0000256" key="19">
    <source>
        <dbReference type="RuleBase" id="RU003447"/>
    </source>
</evidence>
<feature type="compositionally biased region" description="Acidic residues" evidence="20">
    <location>
        <begin position="609"/>
        <end position="618"/>
    </location>
</feature>
<evidence type="ECO:0000256" key="4">
    <source>
        <dbReference type="ARBA" id="ARBA00009028"/>
    </source>
</evidence>
<evidence type="ECO:0000256" key="9">
    <source>
        <dbReference type="ARBA" id="ARBA00022763"/>
    </source>
</evidence>
<dbReference type="STRING" id="1160509.A0A3N4IKX2"/>
<keyword evidence="14 17" id="KW-0539">Nucleus</keyword>
<dbReference type="InterPro" id="IPR004843">
    <property type="entry name" value="Calcineurin-like_PHP"/>
</dbReference>
<gene>
    <name evidence="22" type="ORF">BJ508DRAFT_410969</name>
</gene>
<feature type="active site" description="Proton donor" evidence="18">
    <location>
        <position position="124"/>
    </location>
</feature>
<evidence type="ECO:0000313" key="23">
    <source>
        <dbReference type="Proteomes" id="UP000275078"/>
    </source>
</evidence>
<keyword evidence="11 17" id="KW-0269">Exonuclease</keyword>
<dbReference type="GO" id="GO:0031573">
    <property type="term" value="P:mitotic intra-S DNA damage checkpoint signaling"/>
    <property type="evidence" value="ECO:0007669"/>
    <property type="project" value="TreeGrafter"/>
</dbReference>
<comment type="similarity">
    <text evidence="4 17 19">Belongs to the MRE11/RAD32 family.</text>
</comment>
<dbReference type="GO" id="GO:0035861">
    <property type="term" value="C:site of double-strand break"/>
    <property type="evidence" value="ECO:0007669"/>
    <property type="project" value="TreeGrafter"/>
</dbReference>
<keyword evidence="9 17" id="KW-0227">DNA damage</keyword>
<comment type="cofactor">
    <cofactor evidence="1 17">
        <name>Mn(2+)</name>
        <dbReference type="ChEBI" id="CHEBI:29035"/>
    </cofactor>
</comment>
<dbReference type="InterPro" id="IPR007281">
    <property type="entry name" value="Mre11_DNA-bd"/>
</dbReference>
<dbReference type="PANTHER" id="PTHR10139:SF1">
    <property type="entry name" value="DOUBLE-STRAND BREAK REPAIR PROTEIN MRE11"/>
    <property type="match status" value="1"/>
</dbReference>
<keyword evidence="5" id="KW-0158">Chromosome</keyword>
<dbReference type="InterPro" id="IPR029052">
    <property type="entry name" value="Metallo-depent_PP-like"/>
</dbReference>
<evidence type="ECO:0000256" key="5">
    <source>
        <dbReference type="ARBA" id="ARBA00022454"/>
    </source>
</evidence>
<evidence type="ECO:0000256" key="18">
    <source>
        <dbReference type="PIRSR" id="PIRSR000882-1"/>
    </source>
</evidence>
<keyword evidence="23" id="KW-1185">Reference proteome</keyword>
<evidence type="ECO:0000256" key="8">
    <source>
        <dbReference type="ARBA" id="ARBA00022759"/>
    </source>
</evidence>
<evidence type="ECO:0000256" key="7">
    <source>
        <dbReference type="ARBA" id="ARBA00022723"/>
    </source>
</evidence>
<dbReference type="GO" id="GO:0008296">
    <property type="term" value="F:3'-5'-DNA exonuclease activity"/>
    <property type="evidence" value="ECO:0007669"/>
    <property type="project" value="InterPro"/>
</dbReference>
<comment type="subunit">
    <text evidence="16">Component of the MRN complex composed of two heterodimers RAD50 and MRE11 associated with a single NBS1.</text>
</comment>
<dbReference type="EMBL" id="ML119648">
    <property type="protein sequence ID" value="RPA86783.1"/>
    <property type="molecule type" value="Genomic_DNA"/>
</dbReference>
<evidence type="ECO:0000256" key="17">
    <source>
        <dbReference type="PIRNR" id="PIRNR000882"/>
    </source>
</evidence>
<feature type="compositionally biased region" description="Basic and acidic residues" evidence="20">
    <location>
        <begin position="536"/>
        <end position="554"/>
    </location>
</feature>
<dbReference type="Pfam" id="PF04152">
    <property type="entry name" value="Mre11_DNA_bind"/>
    <property type="match status" value="1"/>
</dbReference>
<feature type="compositionally biased region" description="Low complexity" evidence="20">
    <location>
        <begin position="660"/>
        <end position="669"/>
    </location>
</feature>
<protein>
    <recommendedName>
        <fullName evidence="17">Double-strand break repair protein</fullName>
    </recommendedName>
</protein>
<feature type="compositionally biased region" description="Pro residues" evidence="20">
    <location>
        <begin position="526"/>
        <end position="535"/>
    </location>
</feature>
<dbReference type="GO" id="GO:0030145">
    <property type="term" value="F:manganese ion binding"/>
    <property type="evidence" value="ECO:0007669"/>
    <property type="project" value="UniProtKB-UniRule"/>
</dbReference>
<dbReference type="FunFam" id="3.60.21.10:FF:000011">
    <property type="entry name" value="Double-strand break repair protein"/>
    <property type="match status" value="1"/>
</dbReference>
<dbReference type="Proteomes" id="UP000275078">
    <property type="component" value="Unassembled WGS sequence"/>
</dbReference>
<comment type="function">
    <text evidence="17">Core component of the MRN complex, which plays a central role in double-strand break (DSB) repair, DNA recombination, maintenance of telomere integrity and meiosis. The MRN complex is involved in the repair of DNA double-strand breaks (DSBs) via homologous recombination (HR), an error-free mechanism which primarily occurs during S and G2 phases. The complex (1) mediates the end resection of damaged DNA, which generates proper single-stranded DNA, a key initial steps in HR, and is (2) required for the recruitment of other repair factors and efficient activation of ATM and ATR upon DNA damage. Within the MRN complex, MRE11 possesses both single-strand endonuclease activity and double-strand-specific 3'-5' exonuclease activity. MRE11 first endonucleolytically cleaves the 5' strand at DNA DSB ends to prevent non-homologous end joining (NHEJ) and licence HR. It then generates a single-stranded DNA gap via 3' to 5' exonucleolytic degradation, which is required for single-strand invasion and recombination.</text>
</comment>
<feature type="compositionally biased region" description="Low complexity" evidence="20">
    <location>
        <begin position="676"/>
        <end position="702"/>
    </location>
</feature>
<evidence type="ECO:0000256" key="3">
    <source>
        <dbReference type="ARBA" id="ARBA00004286"/>
    </source>
</evidence>
<evidence type="ECO:0000256" key="14">
    <source>
        <dbReference type="ARBA" id="ARBA00023242"/>
    </source>
</evidence>
<evidence type="ECO:0000256" key="13">
    <source>
        <dbReference type="ARBA" id="ARBA00023211"/>
    </source>
</evidence>
<organism evidence="22 23">
    <name type="scientific">Ascobolus immersus RN42</name>
    <dbReference type="NCBI Taxonomy" id="1160509"/>
    <lineage>
        <taxon>Eukaryota</taxon>
        <taxon>Fungi</taxon>
        <taxon>Dikarya</taxon>
        <taxon>Ascomycota</taxon>
        <taxon>Pezizomycotina</taxon>
        <taxon>Pezizomycetes</taxon>
        <taxon>Pezizales</taxon>
        <taxon>Ascobolaceae</taxon>
        <taxon>Ascobolus</taxon>
    </lineage>
</organism>
<keyword evidence="6 17" id="KW-0540">Nuclease</keyword>
<evidence type="ECO:0000256" key="11">
    <source>
        <dbReference type="ARBA" id="ARBA00022839"/>
    </source>
</evidence>
<dbReference type="CDD" id="cd00840">
    <property type="entry name" value="MPP_Mre11_N"/>
    <property type="match status" value="1"/>
</dbReference>
<evidence type="ECO:0000256" key="2">
    <source>
        <dbReference type="ARBA" id="ARBA00004123"/>
    </source>
</evidence>
<keyword evidence="10 17" id="KW-0378">Hydrolase</keyword>
<dbReference type="SUPFAM" id="SSF56300">
    <property type="entry name" value="Metallo-dependent phosphatases"/>
    <property type="match status" value="1"/>
</dbReference>
<dbReference type="Gene3D" id="3.30.110.110">
    <property type="entry name" value="Mre11, capping domain"/>
    <property type="match status" value="1"/>
</dbReference>
<feature type="compositionally biased region" description="Low complexity" evidence="20">
    <location>
        <begin position="581"/>
        <end position="602"/>
    </location>
</feature>
<evidence type="ECO:0000256" key="6">
    <source>
        <dbReference type="ARBA" id="ARBA00022722"/>
    </source>
</evidence>
<dbReference type="PIRSF" id="PIRSF000882">
    <property type="entry name" value="DSB_repair_MRE11"/>
    <property type="match status" value="1"/>
</dbReference>
<dbReference type="GO" id="GO:0030870">
    <property type="term" value="C:Mre11 complex"/>
    <property type="evidence" value="ECO:0007669"/>
    <property type="project" value="UniProtKB-UniRule"/>
</dbReference>
<keyword evidence="15 17" id="KW-0469">Meiosis</keyword>
<feature type="region of interest" description="Disordered" evidence="20">
    <location>
        <begin position="522"/>
        <end position="731"/>
    </location>
</feature>
<dbReference type="Pfam" id="PF00149">
    <property type="entry name" value="Metallophos"/>
    <property type="match status" value="1"/>
</dbReference>
<name>A0A3N4IKX2_ASCIM</name>
<dbReference type="GO" id="GO:0000724">
    <property type="term" value="P:double-strand break repair via homologous recombination"/>
    <property type="evidence" value="ECO:0007669"/>
    <property type="project" value="TreeGrafter"/>
</dbReference>
<dbReference type="GO" id="GO:0042138">
    <property type="term" value="P:meiotic DNA double-strand break formation"/>
    <property type="evidence" value="ECO:0007669"/>
    <property type="project" value="TreeGrafter"/>
</dbReference>
<evidence type="ECO:0000313" key="22">
    <source>
        <dbReference type="EMBL" id="RPA86783.1"/>
    </source>
</evidence>
<evidence type="ECO:0000256" key="16">
    <source>
        <dbReference type="ARBA" id="ARBA00064981"/>
    </source>
</evidence>
<dbReference type="AlphaFoldDB" id="A0A3N4IKX2"/>
<dbReference type="GO" id="GO:0007095">
    <property type="term" value="P:mitotic G2 DNA damage checkpoint signaling"/>
    <property type="evidence" value="ECO:0007669"/>
    <property type="project" value="TreeGrafter"/>
</dbReference>
<dbReference type="PANTHER" id="PTHR10139">
    <property type="entry name" value="DOUBLE-STRAND BREAK REPAIR PROTEIN MRE11"/>
    <property type="match status" value="1"/>
</dbReference>
<dbReference type="NCBIfam" id="TIGR00583">
    <property type="entry name" value="mre11"/>
    <property type="match status" value="1"/>
</dbReference>
<comment type="subcellular location">
    <subcellularLocation>
        <location evidence="3">Chromosome</location>
    </subcellularLocation>
    <subcellularLocation>
        <location evidence="2 17">Nucleus</location>
    </subcellularLocation>
</comment>
<dbReference type="GO" id="GO:0000014">
    <property type="term" value="F:single-stranded DNA endodeoxyribonuclease activity"/>
    <property type="evidence" value="ECO:0007669"/>
    <property type="project" value="TreeGrafter"/>
</dbReference>
<dbReference type="GO" id="GO:0097552">
    <property type="term" value="P:mitochondrial double-strand break repair via homologous recombination"/>
    <property type="evidence" value="ECO:0007669"/>
    <property type="project" value="TreeGrafter"/>
</dbReference>
<feature type="compositionally biased region" description="Low complexity" evidence="20">
    <location>
        <begin position="623"/>
        <end position="651"/>
    </location>
</feature>
<dbReference type="InterPro" id="IPR041796">
    <property type="entry name" value="Mre11_N"/>
</dbReference>
<evidence type="ECO:0000256" key="10">
    <source>
        <dbReference type="ARBA" id="ARBA00022801"/>
    </source>
</evidence>
<reference evidence="22 23" key="1">
    <citation type="journal article" date="2018" name="Nat. Ecol. Evol.">
        <title>Pezizomycetes genomes reveal the molecular basis of ectomycorrhizal truffle lifestyle.</title>
        <authorList>
            <person name="Murat C."/>
            <person name="Payen T."/>
            <person name="Noel B."/>
            <person name="Kuo A."/>
            <person name="Morin E."/>
            <person name="Chen J."/>
            <person name="Kohler A."/>
            <person name="Krizsan K."/>
            <person name="Balestrini R."/>
            <person name="Da Silva C."/>
            <person name="Montanini B."/>
            <person name="Hainaut M."/>
            <person name="Levati E."/>
            <person name="Barry K.W."/>
            <person name="Belfiori B."/>
            <person name="Cichocki N."/>
            <person name="Clum A."/>
            <person name="Dockter R.B."/>
            <person name="Fauchery L."/>
            <person name="Guy J."/>
            <person name="Iotti M."/>
            <person name="Le Tacon F."/>
            <person name="Lindquist E.A."/>
            <person name="Lipzen A."/>
            <person name="Malagnac F."/>
            <person name="Mello A."/>
            <person name="Molinier V."/>
            <person name="Miyauchi S."/>
            <person name="Poulain J."/>
            <person name="Riccioni C."/>
            <person name="Rubini A."/>
            <person name="Sitrit Y."/>
            <person name="Splivallo R."/>
            <person name="Traeger S."/>
            <person name="Wang M."/>
            <person name="Zifcakova L."/>
            <person name="Wipf D."/>
            <person name="Zambonelli A."/>
            <person name="Paolocci F."/>
            <person name="Nowrousian M."/>
            <person name="Ottonello S."/>
            <person name="Baldrian P."/>
            <person name="Spatafora J.W."/>
            <person name="Henrissat B."/>
            <person name="Nagy L.G."/>
            <person name="Aury J.M."/>
            <person name="Wincker P."/>
            <person name="Grigoriev I.V."/>
            <person name="Bonfante P."/>
            <person name="Martin F.M."/>
        </authorList>
    </citation>
    <scope>NUCLEOTIDE SEQUENCE [LARGE SCALE GENOMIC DNA]</scope>
    <source>
        <strain evidence="22 23">RN42</strain>
    </source>
</reference>
<feature type="compositionally biased region" description="Acidic residues" evidence="20">
    <location>
        <begin position="709"/>
        <end position="731"/>
    </location>
</feature>
<evidence type="ECO:0000256" key="20">
    <source>
        <dbReference type="SAM" id="MobiDB-lite"/>
    </source>
</evidence>
<keyword evidence="12 17" id="KW-0234">DNA repair</keyword>
<dbReference type="SMART" id="SM01347">
    <property type="entry name" value="Mre11_DNA_bind"/>
    <property type="match status" value="1"/>
</dbReference>
<sequence>MPERGASTLRILVTTDNHVGYAERDPVRGDDSWQTFHEIMCLAKEQDVDMVLMGGDLFHDNKPSRKSMYQVMRSLRMNCLGEKPCEIEMLSDPSVNFQGAFPHANYEDPDINVAIPVFSIHGNHDDPSGEGRYGALDLLSVSGLVNYFGRAPENDNISIAPVLLQKGSTKLALYGLSNVRDERLFRTFRDGKVKFLRPSQDMDEWYNLMVLHQNHHAHTDTGYLPENFLQSFLNMVIWGHEHECLIDPRPNPEMGFSVIQPGSSVATSLCEGEAVQKYVTILSIKGKECSTEKFRLKTVRPFVIKEIELSKERAVKGLATKGANKAKVVEFLRTVVVELIKQARREWVEAQGEDANVTEKDAPLPLVRLRVEYSAPEGGHFETENGQRFSNRFVGEVANTNDVVQFYKKKTFTRKSKTVTDELPGTKAALEEAGGVPENVKVEKLVQSFLESQTLSVLAENGLGDAISQFVEKDDKHAVEMFVTESLKNQIDKLFEKGVVSEQDITEAMEENKSSLEELFEKGLYKPPPPKPLPPKPDDWDSDMQGHWRDQKFDSDDDMVLRTPTPEPAPAKGRGRGGARGKATTARAKPAAAPRGRGKAAASKATVISDDDDDEDMNDAPPARKTATRKTATATSRKTVASRSSAASGAAKKQTQLDFSSQASQSQSAGRRLPFPQSQSPAPAASGRRSTPARSAARAGTSKTTAVVLDDDEEPESIDDSDDDDVYAPMK</sequence>
<keyword evidence="7" id="KW-0479">Metal-binding</keyword>
<dbReference type="Gene3D" id="3.60.21.10">
    <property type="match status" value="1"/>
</dbReference>
<evidence type="ECO:0000256" key="12">
    <source>
        <dbReference type="ARBA" id="ARBA00023204"/>
    </source>
</evidence>
<proteinExistence type="inferred from homology"/>
<evidence type="ECO:0000256" key="15">
    <source>
        <dbReference type="ARBA" id="ARBA00023254"/>
    </source>
</evidence>
<dbReference type="InterPro" id="IPR003701">
    <property type="entry name" value="Mre11"/>
</dbReference>
<dbReference type="GO" id="GO:0000723">
    <property type="term" value="P:telomere maintenance"/>
    <property type="evidence" value="ECO:0007669"/>
    <property type="project" value="TreeGrafter"/>
</dbReference>
<keyword evidence="8 17" id="KW-0255">Endonuclease</keyword>
<keyword evidence="13 17" id="KW-0464">Manganese</keyword>
<feature type="domain" description="Mre11 DNA-binding" evidence="21">
    <location>
        <begin position="289"/>
        <end position="470"/>
    </location>
</feature>